<evidence type="ECO:0000313" key="2">
    <source>
        <dbReference type="Proteomes" id="UP000001038"/>
    </source>
</evidence>
<reference evidence="1" key="3">
    <citation type="submission" date="2025-09" db="UniProtKB">
        <authorList>
            <consortium name="Ensembl"/>
        </authorList>
    </citation>
    <scope>IDENTIFICATION</scope>
    <source>
        <strain evidence="1">Hd-rR</strain>
    </source>
</reference>
<reference evidence="1 2" key="1">
    <citation type="journal article" date="2007" name="Nature">
        <title>The medaka draft genome and insights into vertebrate genome evolution.</title>
        <authorList>
            <person name="Kasahara M."/>
            <person name="Naruse K."/>
            <person name="Sasaki S."/>
            <person name="Nakatani Y."/>
            <person name="Qu W."/>
            <person name="Ahsan B."/>
            <person name="Yamada T."/>
            <person name="Nagayasu Y."/>
            <person name="Doi K."/>
            <person name="Kasai Y."/>
            <person name="Jindo T."/>
            <person name="Kobayashi D."/>
            <person name="Shimada A."/>
            <person name="Toyoda A."/>
            <person name="Kuroki Y."/>
            <person name="Fujiyama A."/>
            <person name="Sasaki T."/>
            <person name="Shimizu A."/>
            <person name="Asakawa S."/>
            <person name="Shimizu N."/>
            <person name="Hashimoto S."/>
            <person name="Yang J."/>
            <person name="Lee Y."/>
            <person name="Matsushima K."/>
            <person name="Sugano S."/>
            <person name="Sakaizumi M."/>
            <person name="Narita T."/>
            <person name="Ohishi K."/>
            <person name="Haga S."/>
            <person name="Ohta F."/>
            <person name="Nomoto H."/>
            <person name="Nogata K."/>
            <person name="Morishita T."/>
            <person name="Endo T."/>
            <person name="Shin-I T."/>
            <person name="Takeda H."/>
            <person name="Morishita S."/>
            <person name="Kohara Y."/>
        </authorList>
    </citation>
    <scope>NUCLEOTIDE SEQUENCE [LARGE SCALE GENOMIC DNA]</scope>
    <source>
        <strain evidence="1 2">Hd-rR</strain>
    </source>
</reference>
<dbReference type="Proteomes" id="UP000001038">
    <property type="component" value="Chromosome 24"/>
</dbReference>
<accession>A0A3B3I0P3</accession>
<dbReference type="AlphaFoldDB" id="A0A3B3I0P3"/>
<protein>
    <submittedName>
        <fullName evidence="1">Uncharacterized protein</fullName>
    </submittedName>
</protein>
<dbReference type="InParanoid" id="A0A3B3I0P3"/>
<proteinExistence type="predicted"/>
<reference evidence="1" key="2">
    <citation type="submission" date="2025-08" db="UniProtKB">
        <authorList>
            <consortium name="Ensembl"/>
        </authorList>
    </citation>
    <scope>IDENTIFICATION</scope>
    <source>
        <strain evidence="1">Hd-rR</strain>
    </source>
</reference>
<name>A0A3B3I0P3_ORYLA</name>
<organism evidence="1 2">
    <name type="scientific">Oryzias latipes</name>
    <name type="common">Japanese rice fish</name>
    <name type="synonym">Japanese killifish</name>
    <dbReference type="NCBI Taxonomy" id="8090"/>
    <lineage>
        <taxon>Eukaryota</taxon>
        <taxon>Metazoa</taxon>
        <taxon>Chordata</taxon>
        <taxon>Craniata</taxon>
        <taxon>Vertebrata</taxon>
        <taxon>Euteleostomi</taxon>
        <taxon>Actinopterygii</taxon>
        <taxon>Neopterygii</taxon>
        <taxon>Teleostei</taxon>
        <taxon>Neoteleostei</taxon>
        <taxon>Acanthomorphata</taxon>
        <taxon>Ovalentaria</taxon>
        <taxon>Atherinomorphae</taxon>
        <taxon>Beloniformes</taxon>
        <taxon>Adrianichthyidae</taxon>
        <taxon>Oryziinae</taxon>
        <taxon>Oryzias</taxon>
    </lineage>
</organism>
<dbReference type="Ensembl" id="ENSORLT00000036705.1">
    <property type="protein sequence ID" value="ENSORLP00000037526.1"/>
    <property type="gene ID" value="ENSORLG00000025462.1"/>
</dbReference>
<sequence length="55" mass="6385">VGCRSINMMESCTPDKAAVFSKKTEKLHPTHKYLIMSFKIYKPTKKYSVCCIFNH</sequence>
<evidence type="ECO:0000313" key="1">
    <source>
        <dbReference type="Ensembl" id="ENSORLP00000037526.1"/>
    </source>
</evidence>
<keyword evidence="2" id="KW-1185">Reference proteome</keyword>